<dbReference type="RefSeq" id="WP_067939093.1">
    <property type="nucleotide sequence ID" value="NZ_CP014228.1"/>
</dbReference>
<dbReference type="EMBL" id="CP014228">
    <property type="protein sequence ID" value="AMD86389.1"/>
    <property type="molecule type" value="Genomic_DNA"/>
</dbReference>
<evidence type="ECO:0000313" key="3">
    <source>
        <dbReference type="Proteomes" id="UP000065220"/>
    </source>
</evidence>
<reference evidence="3" key="1">
    <citation type="submission" date="2016-02" db="EMBL/GenBank/DDBJ databases">
        <authorList>
            <person name="Holder M.E."/>
            <person name="Ajami N.J."/>
            <person name="Petrosino J.F."/>
        </authorList>
    </citation>
    <scope>NUCLEOTIDE SEQUENCE [LARGE SCALE GENOMIC DNA]</scope>
    <source>
        <strain evidence="3">CCUG 36733</strain>
    </source>
</reference>
<sequence length="126" mass="13204">MAAASVLLVRHPLTAPERERRPFWHEMGEGFAFLGRHTTLMAFLVRSATFNLGVSTVTTATALRLADRGLPTAQIGMVDTIAAVGGLLGATIAVRVVNRVRTGVFSVVTSTVLGALFALTALSGSP</sequence>
<keyword evidence="3" id="KW-1185">Reference proteome</keyword>
<dbReference type="KEGG" id="ard:AXF14_00685"/>
<dbReference type="InterPro" id="IPR036259">
    <property type="entry name" value="MFS_trans_sf"/>
</dbReference>
<evidence type="ECO:0000313" key="2">
    <source>
        <dbReference type="EMBL" id="AMD86389.1"/>
    </source>
</evidence>
<feature type="transmembrane region" description="Helical" evidence="1">
    <location>
        <begin position="103"/>
        <end position="122"/>
    </location>
</feature>
<evidence type="ECO:0000256" key="1">
    <source>
        <dbReference type="SAM" id="Phobius"/>
    </source>
</evidence>
<proteinExistence type="predicted"/>
<dbReference type="Proteomes" id="UP000065220">
    <property type="component" value="Chromosome"/>
</dbReference>
<dbReference type="OrthoDB" id="9815525at2"/>
<feature type="transmembrane region" description="Helical" evidence="1">
    <location>
        <begin position="40"/>
        <end position="63"/>
    </location>
</feature>
<dbReference type="Gene3D" id="1.20.1250.20">
    <property type="entry name" value="MFS general substrate transporter like domains"/>
    <property type="match status" value="1"/>
</dbReference>
<keyword evidence="1" id="KW-0812">Transmembrane</keyword>
<organism evidence="2 3">
    <name type="scientific">Actinomyces radicidentis</name>
    <dbReference type="NCBI Taxonomy" id="111015"/>
    <lineage>
        <taxon>Bacteria</taxon>
        <taxon>Bacillati</taxon>
        <taxon>Actinomycetota</taxon>
        <taxon>Actinomycetes</taxon>
        <taxon>Actinomycetales</taxon>
        <taxon>Actinomycetaceae</taxon>
        <taxon>Actinomyces</taxon>
    </lineage>
</organism>
<evidence type="ECO:0008006" key="4">
    <source>
        <dbReference type="Google" id="ProtNLM"/>
    </source>
</evidence>
<gene>
    <name evidence="2" type="ORF">AXF14_00685</name>
</gene>
<feature type="transmembrane region" description="Helical" evidence="1">
    <location>
        <begin position="75"/>
        <end position="97"/>
    </location>
</feature>
<protein>
    <recommendedName>
        <fullName evidence="4">Major facilitator superfamily (MFS) profile domain-containing protein</fullName>
    </recommendedName>
</protein>
<accession>A0A120KKV5</accession>
<dbReference type="AlphaFoldDB" id="A0A120KKV5"/>
<name>A0A120KKV5_ACTRD</name>
<keyword evidence="1" id="KW-0472">Membrane</keyword>
<dbReference type="SUPFAM" id="SSF103473">
    <property type="entry name" value="MFS general substrate transporter"/>
    <property type="match status" value="1"/>
</dbReference>
<keyword evidence="1" id="KW-1133">Transmembrane helix</keyword>